<evidence type="ECO:0000313" key="4">
    <source>
        <dbReference type="EnsemblMetazoa" id="MESCA009416-PA"/>
    </source>
</evidence>
<dbReference type="EnsemblMetazoa" id="MESCA009416-RA">
    <property type="protein sequence ID" value="MESCA009416-PA"/>
    <property type="gene ID" value="MESCA009416"/>
</dbReference>
<protein>
    <recommendedName>
        <fullName evidence="3">UNC-45/Cro1/She4 central domain-containing protein</fullName>
    </recommendedName>
</protein>
<dbReference type="EMBL" id="CAQQ02046313">
    <property type="status" value="NOT_ANNOTATED_CDS"/>
    <property type="molecule type" value="Genomic_DNA"/>
</dbReference>
<proteinExistence type="predicted"/>
<keyword evidence="5" id="KW-1185">Reference proteome</keyword>
<dbReference type="Pfam" id="PF11701">
    <property type="entry name" value="UNC45-central"/>
    <property type="match status" value="1"/>
</dbReference>
<evidence type="ECO:0000259" key="3">
    <source>
        <dbReference type="Pfam" id="PF11701"/>
    </source>
</evidence>
<reference evidence="5" key="1">
    <citation type="submission" date="2013-02" db="EMBL/GenBank/DDBJ databases">
        <authorList>
            <person name="Hughes D."/>
        </authorList>
    </citation>
    <scope>NUCLEOTIDE SEQUENCE</scope>
    <source>
        <strain>Durham</strain>
        <strain evidence="5">NC isolate 2 -- Noor lab</strain>
    </source>
</reference>
<dbReference type="Proteomes" id="UP000015102">
    <property type="component" value="Unassembled WGS sequence"/>
</dbReference>
<dbReference type="STRING" id="36166.T1GZV8"/>
<dbReference type="GO" id="GO:0051879">
    <property type="term" value="F:Hsp90 protein binding"/>
    <property type="evidence" value="ECO:0007669"/>
    <property type="project" value="TreeGrafter"/>
</dbReference>
<evidence type="ECO:0000256" key="2">
    <source>
        <dbReference type="ARBA" id="ARBA00022490"/>
    </source>
</evidence>
<evidence type="ECO:0000256" key="1">
    <source>
        <dbReference type="ARBA" id="ARBA00004496"/>
    </source>
</evidence>
<dbReference type="InterPro" id="IPR011989">
    <property type="entry name" value="ARM-like"/>
</dbReference>
<sequence length="274" mass="30513">AIAELCHGNGDINIERTKAVLRDLGVPWFLQVIDSNNQERVNAAQFCLQSILNAFSGMENKADSKPNKEMCNKYKKEIDTLLTCCVYTITDRTITGLARDAIIELITRNIHYTALEWAERLVEIRGLIRLMEVCSELEEYHYESAMNITPSSRTIASVCLARVYENMYYDAAKAKFGDQIDEYIKDKLLEPDLESKVRVTVAITSLLLGPLDVGLTIIGREGILQMILAMATTDDVLQQKVACECIIAAASKADKAKALSTHGLVYVKLGVMVD</sequence>
<organism evidence="4 5">
    <name type="scientific">Megaselia scalaris</name>
    <name type="common">Humpbacked fly</name>
    <name type="synonym">Phora scalaris</name>
    <dbReference type="NCBI Taxonomy" id="36166"/>
    <lineage>
        <taxon>Eukaryota</taxon>
        <taxon>Metazoa</taxon>
        <taxon>Ecdysozoa</taxon>
        <taxon>Arthropoda</taxon>
        <taxon>Hexapoda</taxon>
        <taxon>Insecta</taxon>
        <taxon>Pterygota</taxon>
        <taxon>Neoptera</taxon>
        <taxon>Endopterygota</taxon>
        <taxon>Diptera</taxon>
        <taxon>Brachycera</taxon>
        <taxon>Muscomorpha</taxon>
        <taxon>Platypezoidea</taxon>
        <taxon>Phoridae</taxon>
        <taxon>Megaseliini</taxon>
        <taxon>Megaselia</taxon>
    </lineage>
</organism>
<accession>T1GZV8</accession>
<dbReference type="AlphaFoldDB" id="T1GZV8"/>
<dbReference type="GO" id="GO:0005737">
    <property type="term" value="C:cytoplasm"/>
    <property type="evidence" value="ECO:0007669"/>
    <property type="project" value="UniProtKB-SubCell"/>
</dbReference>
<dbReference type="PANTHER" id="PTHR45994">
    <property type="entry name" value="FI21225P1"/>
    <property type="match status" value="1"/>
</dbReference>
<dbReference type="Gene3D" id="1.25.10.10">
    <property type="entry name" value="Leucine-rich Repeat Variant"/>
    <property type="match status" value="1"/>
</dbReference>
<comment type="subcellular location">
    <subcellularLocation>
        <location evidence="1">Cytoplasm</location>
    </subcellularLocation>
</comment>
<dbReference type="PANTHER" id="PTHR45994:SF1">
    <property type="entry name" value="FI21225P1"/>
    <property type="match status" value="1"/>
</dbReference>
<name>T1GZV8_MEGSC</name>
<evidence type="ECO:0000313" key="5">
    <source>
        <dbReference type="Proteomes" id="UP000015102"/>
    </source>
</evidence>
<reference evidence="4" key="2">
    <citation type="submission" date="2015-06" db="UniProtKB">
        <authorList>
            <consortium name="EnsemblMetazoa"/>
        </authorList>
    </citation>
    <scope>IDENTIFICATION</scope>
</reference>
<dbReference type="InterPro" id="IPR024660">
    <property type="entry name" value="UCS_central_dom"/>
</dbReference>
<dbReference type="SUPFAM" id="SSF48371">
    <property type="entry name" value="ARM repeat"/>
    <property type="match status" value="1"/>
</dbReference>
<dbReference type="InterPro" id="IPR016024">
    <property type="entry name" value="ARM-type_fold"/>
</dbReference>
<dbReference type="HOGENOM" id="CLU_1017697_0_0_1"/>
<keyword evidence="2" id="KW-0963">Cytoplasm</keyword>
<feature type="domain" description="UNC-45/Cro1/She4 central" evidence="3">
    <location>
        <begin position="103"/>
        <end position="268"/>
    </location>
</feature>